<evidence type="ECO:0000313" key="2">
    <source>
        <dbReference type="EMBL" id="KYB28842.1"/>
    </source>
</evidence>
<proteinExistence type="predicted"/>
<feature type="chain" id="PRO_5007300230" evidence="1">
    <location>
        <begin position="17"/>
        <end position="72"/>
    </location>
</feature>
<dbReference type="AlphaFoldDB" id="A0A139WLN3"/>
<keyword evidence="1" id="KW-0732">Signal</keyword>
<feature type="signal peptide" evidence="1">
    <location>
        <begin position="1"/>
        <end position="16"/>
    </location>
</feature>
<evidence type="ECO:0000313" key="3">
    <source>
        <dbReference type="Proteomes" id="UP000007266"/>
    </source>
</evidence>
<dbReference type="EMBL" id="KQ971319">
    <property type="protein sequence ID" value="KYB28842.1"/>
    <property type="molecule type" value="Genomic_DNA"/>
</dbReference>
<keyword evidence="3" id="KW-1185">Reference proteome</keyword>
<protein>
    <submittedName>
        <fullName evidence="2">Uncharacterized protein</fullName>
    </submittedName>
</protein>
<gene>
    <name evidence="2" type="primary">AUGUSTUS-3.0.2_32317</name>
    <name evidence="2" type="ORF">TcasGA2_TC032317</name>
</gene>
<organism evidence="2 3">
    <name type="scientific">Tribolium castaneum</name>
    <name type="common">Red flour beetle</name>
    <dbReference type="NCBI Taxonomy" id="7070"/>
    <lineage>
        <taxon>Eukaryota</taxon>
        <taxon>Metazoa</taxon>
        <taxon>Ecdysozoa</taxon>
        <taxon>Arthropoda</taxon>
        <taxon>Hexapoda</taxon>
        <taxon>Insecta</taxon>
        <taxon>Pterygota</taxon>
        <taxon>Neoptera</taxon>
        <taxon>Endopterygota</taxon>
        <taxon>Coleoptera</taxon>
        <taxon>Polyphaga</taxon>
        <taxon>Cucujiformia</taxon>
        <taxon>Tenebrionidae</taxon>
        <taxon>Tenebrionidae incertae sedis</taxon>
        <taxon>Tribolium</taxon>
    </lineage>
</organism>
<name>A0A139WLN3_TRICA</name>
<sequence>MKRIVFLMLLALATLGEEPEKHGARIARKVYDSFDTPNRHFYREWEYPRLGGYKERIPTDMRPLDWTNINDF</sequence>
<reference evidence="2 3" key="1">
    <citation type="journal article" date="2008" name="Nature">
        <title>The genome of the model beetle and pest Tribolium castaneum.</title>
        <authorList>
            <consortium name="Tribolium Genome Sequencing Consortium"/>
            <person name="Richards S."/>
            <person name="Gibbs R.A."/>
            <person name="Weinstock G.M."/>
            <person name="Brown S.J."/>
            <person name="Denell R."/>
            <person name="Beeman R.W."/>
            <person name="Gibbs R."/>
            <person name="Beeman R.W."/>
            <person name="Brown S.J."/>
            <person name="Bucher G."/>
            <person name="Friedrich M."/>
            <person name="Grimmelikhuijzen C.J."/>
            <person name="Klingler M."/>
            <person name="Lorenzen M."/>
            <person name="Richards S."/>
            <person name="Roth S."/>
            <person name="Schroder R."/>
            <person name="Tautz D."/>
            <person name="Zdobnov E.M."/>
            <person name="Muzny D."/>
            <person name="Gibbs R.A."/>
            <person name="Weinstock G.M."/>
            <person name="Attaway T."/>
            <person name="Bell S."/>
            <person name="Buhay C.J."/>
            <person name="Chandrabose M.N."/>
            <person name="Chavez D."/>
            <person name="Clerk-Blankenburg K.P."/>
            <person name="Cree A."/>
            <person name="Dao M."/>
            <person name="Davis C."/>
            <person name="Chacko J."/>
            <person name="Dinh H."/>
            <person name="Dugan-Rocha S."/>
            <person name="Fowler G."/>
            <person name="Garner T.T."/>
            <person name="Garnes J."/>
            <person name="Gnirke A."/>
            <person name="Hawes A."/>
            <person name="Hernandez J."/>
            <person name="Hines S."/>
            <person name="Holder M."/>
            <person name="Hume J."/>
            <person name="Jhangiani S.N."/>
            <person name="Joshi V."/>
            <person name="Khan Z.M."/>
            <person name="Jackson L."/>
            <person name="Kovar C."/>
            <person name="Kowis A."/>
            <person name="Lee S."/>
            <person name="Lewis L.R."/>
            <person name="Margolis J."/>
            <person name="Morgan M."/>
            <person name="Nazareth L.V."/>
            <person name="Nguyen N."/>
            <person name="Okwuonu G."/>
            <person name="Parker D."/>
            <person name="Richards S."/>
            <person name="Ruiz S.J."/>
            <person name="Santibanez J."/>
            <person name="Savard J."/>
            <person name="Scherer S.E."/>
            <person name="Schneider B."/>
            <person name="Sodergren E."/>
            <person name="Tautz D."/>
            <person name="Vattahil S."/>
            <person name="Villasana D."/>
            <person name="White C.S."/>
            <person name="Wright R."/>
            <person name="Park Y."/>
            <person name="Beeman R.W."/>
            <person name="Lord J."/>
            <person name="Oppert B."/>
            <person name="Lorenzen M."/>
            <person name="Brown S."/>
            <person name="Wang L."/>
            <person name="Savard J."/>
            <person name="Tautz D."/>
            <person name="Richards S."/>
            <person name="Weinstock G."/>
            <person name="Gibbs R.A."/>
            <person name="Liu Y."/>
            <person name="Worley K."/>
            <person name="Weinstock G."/>
            <person name="Elsik C.G."/>
            <person name="Reese J.T."/>
            <person name="Elhaik E."/>
            <person name="Landan G."/>
            <person name="Graur D."/>
            <person name="Arensburger P."/>
            <person name="Atkinson P."/>
            <person name="Beeman R.W."/>
            <person name="Beidler J."/>
            <person name="Brown S.J."/>
            <person name="Demuth J.P."/>
            <person name="Drury D.W."/>
            <person name="Du Y.Z."/>
            <person name="Fujiwara H."/>
            <person name="Lorenzen M."/>
            <person name="Maselli V."/>
            <person name="Osanai M."/>
            <person name="Park Y."/>
            <person name="Robertson H.M."/>
            <person name="Tu Z."/>
            <person name="Wang J.J."/>
            <person name="Wang S."/>
            <person name="Richards S."/>
            <person name="Song H."/>
            <person name="Zhang L."/>
            <person name="Sodergren E."/>
            <person name="Werner D."/>
            <person name="Stanke M."/>
            <person name="Morgenstern B."/>
            <person name="Solovyev V."/>
            <person name="Kosarev P."/>
            <person name="Brown G."/>
            <person name="Chen H.C."/>
            <person name="Ermolaeva O."/>
            <person name="Hlavina W."/>
            <person name="Kapustin Y."/>
            <person name="Kiryutin B."/>
            <person name="Kitts P."/>
            <person name="Maglott D."/>
            <person name="Pruitt K."/>
            <person name="Sapojnikov V."/>
            <person name="Souvorov A."/>
            <person name="Mackey A.J."/>
            <person name="Waterhouse R.M."/>
            <person name="Wyder S."/>
            <person name="Zdobnov E.M."/>
            <person name="Zdobnov E.M."/>
            <person name="Wyder S."/>
            <person name="Kriventseva E.V."/>
            <person name="Kadowaki T."/>
            <person name="Bork P."/>
            <person name="Aranda M."/>
            <person name="Bao R."/>
            <person name="Beermann A."/>
            <person name="Berns N."/>
            <person name="Bolognesi R."/>
            <person name="Bonneton F."/>
            <person name="Bopp D."/>
            <person name="Brown S.J."/>
            <person name="Bucher G."/>
            <person name="Butts T."/>
            <person name="Chaumot A."/>
            <person name="Denell R.E."/>
            <person name="Ferrier D.E."/>
            <person name="Friedrich M."/>
            <person name="Gordon C.M."/>
            <person name="Jindra M."/>
            <person name="Klingler M."/>
            <person name="Lan Q."/>
            <person name="Lattorff H.M."/>
            <person name="Laudet V."/>
            <person name="von Levetsow C."/>
            <person name="Liu Z."/>
            <person name="Lutz R."/>
            <person name="Lynch J.A."/>
            <person name="da Fonseca R.N."/>
            <person name="Posnien N."/>
            <person name="Reuter R."/>
            <person name="Roth S."/>
            <person name="Savard J."/>
            <person name="Schinko J.B."/>
            <person name="Schmitt C."/>
            <person name="Schoppmeier M."/>
            <person name="Schroder R."/>
            <person name="Shippy T.D."/>
            <person name="Simonnet F."/>
            <person name="Marques-Souza H."/>
            <person name="Tautz D."/>
            <person name="Tomoyasu Y."/>
            <person name="Trauner J."/>
            <person name="Van der Zee M."/>
            <person name="Vervoort M."/>
            <person name="Wittkopp N."/>
            <person name="Wimmer E.A."/>
            <person name="Yang X."/>
            <person name="Jones A.K."/>
            <person name="Sattelle D.B."/>
            <person name="Ebert P.R."/>
            <person name="Nelson D."/>
            <person name="Scott J.G."/>
            <person name="Beeman R.W."/>
            <person name="Muthukrishnan S."/>
            <person name="Kramer K.J."/>
            <person name="Arakane Y."/>
            <person name="Beeman R.W."/>
            <person name="Zhu Q."/>
            <person name="Hogenkamp D."/>
            <person name="Dixit R."/>
            <person name="Oppert B."/>
            <person name="Jiang H."/>
            <person name="Zou Z."/>
            <person name="Marshall J."/>
            <person name="Elpidina E."/>
            <person name="Vinokurov K."/>
            <person name="Oppert C."/>
            <person name="Zou Z."/>
            <person name="Evans J."/>
            <person name="Lu Z."/>
            <person name="Zhao P."/>
            <person name="Sumathipala N."/>
            <person name="Altincicek B."/>
            <person name="Vilcinskas A."/>
            <person name="Williams M."/>
            <person name="Hultmark D."/>
            <person name="Hetru C."/>
            <person name="Jiang H."/>
            <person name="Grimmelikhuijzen C.J."/>
            <person name="Hauser F."/>
            <person name="Cazzamali G."/>
            <person name="Williamson M."/>
            <person name="Park Y."/>
            <person name="Li B."/>
            <person name="Tanaka Y."/>
            <person name="Predel R."/>
            <person name="Neupert S."/>
            <person name="Schachtner J."/>
            <person name="Verleyen P."/>
            <person name="Raible F."/>
            <person name="Bork P."/>
            <person name="Friedrich M."/>
            <person name="Walden K.K."/>
            <person name="Robertson H.M."/>
            <person name="Angeli S."/>
            <person name="Foret S."/>
            <person name="Bucher G."/>
            <person name="Schuetz S."/>
            <person name="Maleszka R."/>
            <person name="Wimmer E.A."/>
            <person name="Beeman R.W."/>
            <person name="Lorenzen M."/>
            <person name="Tomoyasu Y."/>
            <person name="Miller S.C."/>
            <person name="Grossmann D."/>
            <person name="Bucher G."/>
        </authorList>
    </citation>
    <scope>NUCLEOTIDE SEQUENCE [LARGE SCALE GENOMIC DNA]</scope>
    <source>
        <strain evidence="2 3">Georgia GA2</strain>
    </source>
</reference>
<reference evidence="2 3" key="2">
    <citation type="journal article" date="2010" name="Nucleic Acids Res.">
        <title>BeetleBase in 2010: revisions to provide comprehensive genomic information for Tribolium castaneum.</title>
        <authorList>
            <person name="Kim H.S."/>
            <person name="Murphy T."/>
            <person name="Xia J."/>
            <person name="Caragea D."/>
            <person name="Park Y."/>
            <person name="Beeman R.W."/>
            <person name="Lorenzen M.D."/>
            <person name="Butcher S."/>
            <person name="Manak J.R."/>
            <person name="Brown S.J."/>
        </authorList>
    </citation>
    <scope>GENOME REANNOTATION</scope>
    <source>
        <strain evidence="2 3">Georgia GA2</strain>
    </source>
</reference>
<accession>A0A139WLN3</accession>
<evidence type="ECO:0000256" key="1">
    <source>
        <dbReference type="SAM" id="SignalP"/>
    </source>
</evidence>
<dbReference type="Proteomes" id="UP000007266">
    <property type="component" value="Linkage group 3"/>
</dbReference>